<keyword evidence="1" id="KW-0808">Transferase</keyword>
<dbReference type="PROSITE" id="PS50011">
    <property type="entry name" value="PROTEIN_KINASE_DOM"/>
    <property type="match status" value="1"/>
</dbReference>
<evidence type="ECO:0000313" key="8">
    <source>
        <dbReference type="EMBL" id="WXB16398.1"/>
    </source>
</evidence>
<dbReference type="RefSeq" id="WP_394826022.1">
    <property type="nucleotide sequence ID" value="NZ_CP089984.1"/>
</dbReference>
<dbReference type="Pfam" id="PF00069">
    <property type="entry name" value="Pkinase"/>
    <property type="match status" value="1"/>
</dbReference>
<evidence type="ECO:0000256" key="5">
    <source>
        <dbReference type="PROSITE-ProRule" id="PRU10141"/>
    </source>
</evidence>
<evidence type="ECO:0000256" key="3">
    <source>
        <dbReference type="ARBA" id="ARBA00022777"/>
    </source>
</evidence>
<dbReference type="EMBL" id="CP089984">
    <property type="protein sequence ID" value="WXB16398.1"/>
    <property type="molecule type" value="Genomic_DNA"/>
</dbReference>
<dbReference type="PANTHER" id="PTHR43289:SF6">
    <property type="entry name" value="SERINE_THREONINE-PROTEIN KINASE NEKL-3"/>
    <property type="match status" value="1"/>
</dbReference>
<dbReference type="GO" id="GO:0004674">
    <property type="term" value="F:protein serine/threonine kinase activity"/>
    <property type="evidence" value="ECO:0007669"/>
    <property type="project" value="UniProtKB-KW"/>
</dbReference>
<keyword evidence="9" id="KW-1185">Reference proteome</keyword>
<dbReference type="Gene3D" id="1.10.510.10">
    <property type="entry name" value="Transferase(Phosphotransferase) domain 1"/>
    <property type="match status" value="1"/>
</dbReference>
<proteinExistence type="predicted"/>
<name>A0ABZ2LZS8_9BACT</name>
<organism evidence="8 9">
    <name type="scientific">Pendulispora albinea</name>
    <dbReference type="NCBI Taxonomy" id="2741071"/>
    <lineage>
        <taxon>Bacteria</taxon>
        <taxon>Pseudomonadati</taxon>
        <taxon>Myxococcota</taxon>
        <taxon>Myxococcia</taxon>
        <taxon>Myxococcales</taxon>
        <taxon>Sorangiineae</taxon>
        <taxon>Pendulisporaceae</taxon>
        <taxon>Pendulispora</taxon>
    </lineage>
</organism>
<keyword evidence="6" id="KW-0472">Membrane</keyword>
<evidence type="ECO:0000259" key="7">
    <source>
        <dbReference type="PROSITE" id="PS50011"/>
    </source>
</evidence>
<dbReference type="PROSITE" id="PS00108">
    <property type="entry name" value="PROTEIN_KINASE_ST"/>
    <property type="match status" value="1"/>
</dbReference>
<evidence type="ECO:0000256" key="4">
    <source>
        <dbReference type="ARBA" id="ARBA00022840"/>
    </source>
</evidence>
<accession>A0ABZ2LZS8</accession>
<dbReference type="InterPro" id="IPR017441">
    <property type="entry name" value="Protein_kinase_ATP_BS"/>
</dbReference>
<dbReference type="Gene3D" id="3.30.200.20">
    <property type="entry name" value="Phosphorylase Kinase, domain 1"/>
    <property type="match status" value="1"/>
</dbReference>
<evidence type="ECO:0000313" key="9">
    <source>
        <dbReference type="Proteomes" id="UP001370348"/>
    </source>
</evidence>
<dbReference type="PROSITE" id="PS00107">
    <property type="entry name" value="PROTEIN_KINASE_ATP"/>
    <property type="match status" value="1"/>
</dbReference>
<dbReference type="PANTHER" id="PTHR43289">
    <property type="entry name" value="MITOGEN-ACTIVATED PROTEIN KINASE KINASE KINASE 20-RELATED"/>
    <property type="match status" value="1"/>
</dbReference>
<evidence type="ECO:0000256" key="6">
    <source>
        <dbReference type="SAM" id="Phobius"/>
    </source>
</evidence>
<dbReference type="Proteomes" id="UP001370348">
    <property type="component" value="Chromosome"/>
</dbReference>
<keyword evidence="2 5" id="KW-0547">Nucleotide-binding</keyword>
<evidence type="ECO:0000256" key="1">
    <source>
        <dbReference type="ARBA" id="ARBA00022679"/>
    </source>
</evidence>
<keyword evidence="6" id="KW-0812">Transmembrane</keyword>
<feature type="domain" description="Protein kinase" evidence="7">
    <location>
        <begin position="21"/>
        <end position="310"/>
    </location>
</feature>
<keyword evidence="8" id="KW-0723">Serine/threonine-protein kinase</keyword>
<keyword evidence="6" id="KW-1133">Transmembrane helix</keyword>
<dbReference type="SUPFAM" id="SSF56112">
    <property type="entry name" value="Protein kinase-like (PK-like)"/>
    <property type="match status" value="1"/>
</dbReference>
<dbReference type="CDD" id="cd14014">
    <property type="entry name" value="STKc_PknB_like"/>
    <property type="match status" value="1"/>
</dbReference>
<sequence length="391" mass="41914">MTQDLPNDIPRFEGMLVGGKYVVLRFIGSGGMGTVWLGTHRTLGTRVAIKFIREEHAAHVDSRRRFEIEARAAAKLQSQNAVHIYDYGVTAEGLPYIVMEYLEGESLSELIIRKGALSPREAAHIIRHAARALERAHAVGIVHRDLKPDNIFLATNGEASAHGEYPYTVKLVDFGIAKIFQEPIRSDRAPLPMGGPTQEGAVIGTPNFMSPEQLTSGGSPGALTDLWSLGASTFAALTARIPFEGDVLGDIVLKVCAAPMPVPSEVNPNVPPGFDGWFARACARDPQRRFQTAAELSQALDRVCGVHATSTSSDENVQYALKPATPEALAALAELDEPRSMSPRTALLAGLVLGVAVMIGVVGFLAYRDKVASETEQMRAPNGALDAGAAR</sequence>
<keyword evidence="4 5" id="KW-0067">ATP-binding</keyword>
<dbReference type="InterPro" id="IPR011009">
    <property type="entry name" value="Kinase-like_dom_sf"/>
</dbReference>
<dbReference type="InterPro" id="IPR000719">
    <property type="entry name" value="Prot_kinase_dom"/>
</dbReference>
<protein>
    <submittedName>
        <fullName evidence="8">Serine/threonine protein kinase</fullName>
    </submittedName>
</protein>
<dbReference type="InterPro" id="IPR008271">
    <property type="entry name" value="Ser/Thr_kinase_AS"/>
</dbReference>
<keyword evidence="3 8" id="KW-0418">Kinase</keyword>
<feature type="binding site" evidence="5">
    <location>
        <position position="50"/>
    </location>
    <ligand>
        <name>ATP</name>
        <dbReference type="ChEBI" id="CHEBI:30616"/>
    </ligand>
</feature>
<reference evidence="8 9" key="1">
    <citation type="submission" date="2021-12" db="EMBL/GenBank/DDBJ databases">
        <title>Discovery of the Pendulisporaceae a myxobacterial family with distinct sporulation behavior and unique specialized metabolism.</title>
        <authorList>
            <person name="Garcia R."/>
            <person name="Popoff A."/>
            <person name="Bader C.D."/>
            <person name="Loehr J."/>
            <person name="Walesch S."/>
            <person name="Walt C."/>
            <person name="Boldt J."/>
            <person name="Bunk B."/>
            <person name="Haeckl F.J.F.P.J."/>
            <person name="Gunesch A.P."/>
            <person name="Birkelbach J."/>
            <person name="Nuebel U."/>
            <person name="Pietschmann T."/>
            <person name="Bach T."/>
            <person name="Mueller R."/>
        </authorList>
    </citation>
    <scope>NUCLEOTIDE SEQUENCE [LARGE SCALE GENOMIC DNA]</scope>
    <source>
        <strain evidence="8 9">MSr11954</strain>
    </source>
</reference>
<evidence type="ECO:0000256" key="2">
    <source>
        <dbReference type="ARBA" id="ARBA00022741"/>
    </source>
</evidence>
<dbReference type="SMART" id="SM00220">
    <property type="entry name" value="S_TKc"/>
    <property type="match status" value="1"/>
</dbReference>
<gene>
    <name evidence="8" type="ORF">LZC94_03760</name>
</gene>
<feature type="transmembrane region" description="Helical" evidence="6">
    <location>
        <begin position="346"/>
        <end position="367"/>
    </location>
</feature>